<dbReference type="RefSeq" id="XP_014533711.2">
    <property type="nucleotide sequence ID" value="XM_014678225.2"/>
</dbReference>
<feature type="compositionally biased region" description="Low complexity" evidence="1">
    <location>
        <begin position="360"/>
        <end position="370"/>
    </location>
</feature>
<evidence type="ECO:0000256" key="1">
    <source>
        <dbReference type="SAM" id="MobiDB-lite"/>
    </source>
</evidence>
<dbReference type="EMBL" id="CP060776">
    <property type="protein sequence ID" value="QQK44666.1"/>
    <property type="molecule type" value="Genomic_DNA"/>
</dbReference>
<organism evidence="2 3">
    <name type="scientific">Penicillium digitatum</name>
    <name type="common">Green mold</name>
    <dbReference type="NCBI Taxonomy" id="36651"/>
    <lineage>
        <taxon>Eukaryota</taxon>
        <taxon>Fungi</taxon>
        <taxon>Dikarya</taxon>
        <taxon>Ascomycota</taxon>
        <taxon>Pezizomycotina</taxon>
        <taxon>Eurotiomycetes</taxon>
        <taxon>Eurotiomycetidae</taxon>
        <taxon>Eurotiales</taxon>
        <taxon>Aspergillaceae</taxon>
        <taxon>Penicillium</taxon>
    </lineage>
</organism>
<accession>A0A7T6XP60</accession>
<feature type="region of interest" description="Disordered" evidence="1">
    <location>
        <begin position="449"/>
        <end position="545"/>
    </location>
</feature>
<evidence type="ECO:0000313" key="2">
    <source>
        <dbReference type="EMBL" id="QQK44666.1"/>
    </source>
</evidence>
<feature type="region of interest" description="Disordered" evidence="1">
    <location>
        <begin position="346"/>
        <end position="414"/>
    </location>
</feature>
<dbReference type="Proteomes" id="UP000595662">
    <property type="component" value="Chromosome 3"/>
</dbReference>
<feature type="compositionally biased region" description="Low complexity" evidence="1">
    <location>
        <begin position="474"/>
        <end position="492"/>
    </location>
</feature>
<reference evidence="2 3" key="1">
    <citation type="submission" date="2020-08" db="EMBL/GenBank/DDBJ databases">
        <title>The completed genome sequence of the pathogenic ascomycete fungus Penicillium digitatum.</title>
        <authorList>
            <person name="Wang M."/>
        </authorList>
    </citation>
    <scope>NUCLEOTIDE SEQUENCE [LARGE SCALE GENOMIC DNA]</scope>
    <source>
        <strain evidence="2 3">PdW03</strain>
    </source>
</reference>
<proteinExistence type="predicted"/>
<feature type="compositionally biased region" description="Polar residues" evidence="1">
    <location>
        <begin position="521"/>
        <end position="544"/>
    </location>
</feature>
<evidence type="ECO:0000313" key="3">
    <source>
        <dbReference type="Proteomes" id="UP000595662"/>
    </source>
</evidence>
<dbReference type="AlphaFoldDB" id="A0A7T6XP60"/>
<name>A0A7T6XP60_PENDI</name>
<gene>
    <name evidence="2" type="ORF">Pdw03_8567</name>
</gene>
<dbReference type="KEGG" id="pdp:PDIP_64850"/>
<feature type="region of interest" description="Disordered" evidence="1">
    <location>
        <begin position="110"/>
        <end position="129"/>
    </location>
</feature>
<protein>
    <submittedName>
        <fullName evidence="2">Uncharacterized protein</fullName>
    </submittedName>
</protein>
<dbReference type="VEuPathDB" id="FungiDB:PDIP_64850"/>
<sequence>MSPVNQPTGSGTIRRHLTSLSSVFRPLASKRASITDPVQEEPTCQERIHYPVFNPLNPRHNPEISTLSWHPDEPQSSSSESRSPMAWIQSISRRSFHKARSGLLALRSGFSHRSSEEDKEEKSEKGIVNPVALEHERHRHGVSSGAYTSDTQEDVSFGAELSRMNLQSSQSSGTDVGALLRVSSLRSIPDSFATYPTSASTPVFYPPTRAVSTSGVNSTFTLTTDNDLDFQFGGGGELETNLDSEDHFAHTTPSIENNLIQQTWGIAISTDREITMPAHEPADPQPDCEEQQRTYLQQEKIYHASSDTQISDDQPSSIPISRQSSAEVRFAFPGIYHEALRQWARQRDSPSPCPHTPTLSEYSSSLSQHSPRLHGQEETPCASQPPHECIMCQDDTYSNLPPNDEFDEGLIPLVPPQTPIIHCEEMQPDSYPNPLNFNPNRNFVERRSSISERATTQQHSSVEDSSSRYTPANTTSRDMSSTEMTSMESNDTWSPWSPVDSELLFPSPVEEDDESFLVDGKTNSQYPDRGNQPVNSAQHTPTKCRNTRAPHELNERISPGIISLPLISGGTPSAGLEFVEEDTDNEFFPGIVQPRQFW</sequence>
<feature type="region of interest" description="Disordered" evidence="1">
    <location>
        <begin position="49"/>
        <end position="85"/>
    </location>
</feature>
<feature type="compositionally biased region" description="Polar residues" evidence="1">
    <location>
        <begin position="451"/>
        <end position="460"/>
    </location>
</feature>
<feature type="compositionally biased region" description="Basic and acidic residues" evidence="1">
    <location>
        <begin position="113"/>
        <end position="125"/>
    </location>
</feature>
<dbReference type="GeneID" id="26234801"/>